<dbReference type="NCBIfam" id="TIGR03061">
    <property type="entry name" value="pip_yhgE_Nterm"/>
    <property type="match status" value="1"/>
</dbReference>
<evidence type="ECO:0000259" key="6">
    <source>
        <dbReference type="Pfam" id="PF12698"/>
    </source>
</evidence>
<evidence type="ECO:0000256" key="4">
    <source>
        <dbReference type="ARBA" id="ARBA00023136"/>
    </source>
</evidence>
<comment type="subcellular location">
    <subcellularLocation>
        <location evidence="1">Membrane</location>
        <topology evidence="1">Multi-pass membrane protein</topology>
    </subcellularLocation>
</comment>
<dbReference type="STRING" id="33936.AZI98_02745"/>
<protein>
    <recommendedName>
        <fullName evidence="6">ABC-2 type transporter transmembrane domain-containing protein</fullName>
    </recommendedName>
</protein>
<reference evidence="7 8" key="1">
    <citation type="submission" date="2016-04" db="EMBL/GenBank/DDBJ databases">
        <title>Draft genome sequence of Aeribacillus pallidus 8m3 from petroleum reservoir.</title>
        <authorList>
            <person name="Poltaraus A.B."/>
            <person name="Nazina T.N."/>
            <person name="Tourova T.P."/>
            <person name="Malakho S.M."/>
            <person name="Korshunova A.V."/>
            <person name="Sokolova D.S."/>
        </authorList>
    </citation>
    <scope>NUCLEOTIDE SEQUENCE [LARGE SCALE GENOMIC DNA]</scope>
    <source>
        <strain evidence="7 8">8m3</strain>
    </source>
</reference>
<evidence type="ECO:0000256" key="2">
    <source>
        <dbReference type="ARBA" id="ARBA00022692"/>
    </source>
</evidence>
<feature type="transmembrane region" description="Helical" evidence="5">
    <location>
        <begin position="672"/>
        <end position="694"/>
    </location>
</feature>
<dbReference type="OrthoDB" id="9811483at2"/>
<dbReference type="SUPFAM" id="SSF58104">
    <property type="entry name" value="Methyl-accepting chemotaxis protein (MCP) signaling domain"/>
    <property type="match status" value="1"/>
</dbReference>
<keyword evidence="2 5" id="KW-0812">Transmembrane</keyword>
<dbReference type="InterPro" id="IPR023908">
    <property type="entry name" value="xxxLxxG_rpt"/>
</dbReference>
<feature type="domain" description="ABC-2 type transporter transmembrane" evidence="6">
    <location>
        <begin position="25"/>
        <end position="160"/>
    </location>
</feature>
<dbReference type="AlphaFoldDB" id="A0A161YUH4"/>
<keyword evidence="3 5" id="KW-1133">Transmembrane helix</keyword>
<dbReference type="InterPro" id="IPR013525">
    <property type="entry name" value="ABC2_TM"/>
</dbReference>
<dbReference type="EMBL" id="LWBR01000008">
    <property type="protein sequence ID" value="KZN97515.1"/>
    <property type="molecule type" value="Genomic_DNA"/>
</dbReference>
<evidence type="ECO:0000256" key="3">
    <source>
        <dbReference type="ARBA" id="ARBA00022989"/>
    </source>
</evidence>
<keyword evidence="4 5" id="KW-0472">Membrane</keyword>
<dbReference type="InterPro" id="IPR017501">
    <property type="entry name" value="Phage_infect_YhgE_C"/>
</dbReference>
<dbReference type="GO" id="GO:0016020">
    <property type="term" value="C:membrane"/>
    <property type="evidence" value="ECO:0007669"/>
    <property type="project" value="UniProtKB-SubCell"/>
</dbReference>
<dbReference type="Pfam" id="PF12698">
    <property type="entry name" value="ABC2_membrane_3"/>
    <property type="match status" value="2"/>
</dbReference>
<dbReference type="NCBIfam" id="TIGR03062">
    <property type="entry name" value="pip_yhgE_Cterm"/>
    <property type="match status" value="1"/>
</dbReference>
<evidence type="ECO:0000313" key="8">
    <source>
        <dbReference type="Proteomes" id="UP000076476"/>
    </source>
</evidence>
<name>A0A161YUH4_9BACI</name>
<feature type="transmembrane region" description="Helical" evidence="5">
    <location>
        <begin position="761"/>
        <end position="781"/>
    </location>
</feature>
<dbReference type="InterPro" id="IPR011049">
    <property type="entry name" value="Serralysin-like_metalloprot_C"/>
</dbReference>
<feature type="transmembrane region" description="Helical" evidence="5">
    <location>
        <begin position="603"/>
        <end position="623"/>
    </location>
</feature>
<sequence length="791" mass="85287">MRGISLFLHELKMIVANRKILIPVIAILFIPIMYSGMFIWGFGDPYGHLERLPVAVVNQDKGATLNGEKLKIGDDLVENLKKKKQLSWEFVDEKEAENGLKNRKYYLVIKIPENFSKHATTIKDEHPQKMELIYMPNESMNFFAAQIGDKTIEKLKEEVGDTLTETYAETMFQNIKKLAEGLESASEGAKKLHDGIDSAKQGAIKLKDGVDSAKDGSQDLYNGALSAEQGVQEIYGHLKTMAEKSLIFKNGLQSASSGAERLNSGMNRFNSGLDQLIAAQEKLLDGAEKARNGSQQLADGLKQSLHGMKQINEKAPQLANGAEQVRSGASNLSSSLGQWAKGAEQTKTGAAQVSAGLEQLTARLDAMIAQTSDPQQKTALKELRASVGQLADGSKQVTSGISQLSENAAALKDGADQLSSGSAQLHSGTVALSDGLKRLVAGQEQLAAGAESLAGGQKELSQGLSTFGEKMNEAKSGITQLMEGSGQLSAGLHDLASGSDQLQDGTNQLAAGSGELANGMEKLTNGLGNFSHGIEQLSNGSGQLTEGMTTLDKGSNELAEKLHDGAKDASNVKADKEIYDMFAKPIKIKNEKLNEVPNYGTGIAPYFLSLGLFVGALLVTIVYPLREPATTPKTGMSWFFSKFGVLVMISVMQSLIADTILLAGVGIEVQSIARFIVFTIITSLTFMTLIQLLVTTLSDPGRFLAIIILILQLTTSAGTFPLELIPTALQPLHNWLPMTYSVAGFRSVISSGDYAFMWQNAFILLTFMIVFVLATITYFTIQHKRRFSEAV</sequence>
<organism evidence="7 8">
    <name type="scientific">Aeribacillus pallidus</name>
    <dbReference type="NCBI Taxonomy" id="33936"/>
    <lineage>
        <taxon>Bacteria</taxon>
        <taxon>Bacillati</taxon>
        <taxon>Bacillota</taxon>
        <taxon>Bacilli</taxon>
        <taxon>Bacillales</taxon>
        <taxon>Bacillaceae</taxon>
        <taxon>Aeribacillus</taxon>
    </lineage>
</organism>
<dbReference type="Gene3D" id="1.10.287.950">
    <property type="entry name" value="Methyl-accepting chemotaxis protein"/>
    <property type="match status" value="2"/>
</dbReference>
<feature type="domain" description="ABC-2 type transporter transmembrane" evidence="6">
    <location>
        <begin position="561"/>
        <end position="776"/>
    </location>
</feature>
<dbReference type="Gene3D" id="3.40.1710.10">
    <property type="entry name" value="abc type-2 transporter like domain"/>
    <property type="match status" value="1"/>
</dbReference>
<proteinExistence type="predicted"/>
<keyword evidence="8" id="KW-1185">Reference proteome</keyword>
<dbReference type="PANTHER" id="PTHR43077">
    <property type="entry name" value="TRANSPORT PERMEASE YVFS-RELATED"/>
    <property type="match status" value="1"/>
</dbReference>
<dbReference type="Proteomes" id="UP000076476">
    <property type="component" value="Unassembled WGS sequence"/>
</dbReference>
<feature type="transmembrane region" description="Helical" evidence="5">
    <location>
        <begin position="20"/>
        <end position="43"/>
    </location>
</feature>
<comment type="caution">
    <text evidence="7">The sequence shown here is derived from an EMBL/GenBank/DDBJ whole genome shotgun (WGS) entry which is preliminary data.</text>
</comment>
<dbReference type="InterPro" id="IPR017500">
    <property type="entry name" value="Phage_infect_YhgE_N"/>
</dbReference>
<dbReference type="PANTHER" id="PTHR43077:SF5">
    <property type="entry name" value="PHAGE INFECTION PROTEIN"/>
    <property type="match status" value="1"/>
</dbReference>
<evidence type="ECO:0000256" key="1">
    <source>
        <dbReference type="ARBA" id="ARBA00004141"/>
    </source>
</evidence>
<accession>A0A161YUH4</accession>
<gene>
    <name evidence="7" type="ORF">AZI98_02745</name>
</gene>
<evidence type="ECO:0000313" key="7">
    <source>
        <dbReference type="EMBL" id="KZN97515.1"/>
    </source>
</evidence>
<dbReference type="NCBIfam" id="TIGR03057">
    <property type="entry name" value="xxxLxxG_by_4"/>
    <property type="match status" value="6"/>
</dbReference>
<dbReference type="RefSeq" id="WP_063386767.1">
    <property type="nucleotide sequence ID" value="NZ_LWBR01000008.1"/>
</dbReference>
<dbReference type="SUPFAM" id="SSF101967">
    <property type="entry name" value="Adhesin YadA, collagen-binding domain"/>
    <property type="match status" value="1"/>
</dbReference>
<evidence type="ECO:0000256" key="5">
    <source>
        <dbReference type="SAM" id="Phobius"/>
    </source>
</evidence>
<feature type="transmembrane region" description="Helical" evidence="5">
    <location>
        <begin position="703"/>
        <end position="722"/>
    </location>
</feature>
<dbReference type="InterPro" id="IPR051328">
    <property type="entry name" value="T7SS_ABC-Transporter"/>
</dbReference>
<feature type="transmembrane region" description="Helical" evidence="5">
    <location>
        <begin position="643"/>
        <end position="666"/>
    </location>
</feature>
<dbReference type="GO" id="GO:0140359">
    <property type="term" value="F:ABC-type transporter activity"/>
    <property type="evidence" value="ECO:0007669"/>
    <property type="project" value="InterPro"/>
</dbReference>